<evidence type="ECO:0000256" key="8">
    <source>
        <dbReference type="ARBA" id="ARBA00023054"/>
    </source>
</evidence>
<dbReference type="PANTHER" id="PTHR11216:SF173">
    <property type="entry name" value="ACTIN CYTOSKELETON-REGULATORY COMPLEX PROTEIN PAN1"/>
    <property type="match status" value="1"/>
</dbReference>
<dbReference type="PANTHER" id="PTHR11216">
    <property type="entry name" value="EH DOMAIN"/>
    <property type="match status" value="1"/>
</dbReference>
<dbReference type="CDD" id="cd00052">
    <property type="entry name" value="EH"/>
    <property type="match status" value="1"/>
</dbReference>
<dbReference type="OrthoDB" id="1716625at2759"/>
<evidence type="ECO:0000256" key="6">
    <source>
        <dbReference type="ARBA" id="ARBA00022737"/>
    </source>
</evidence>
<keyword evidence="6" id="KW-0677">Repeat</keyword>
<name>A0A8H6Y7I3_9AGAR</name>
<comment type="caution">
    <text evidence="13">The sequence shown here is derived from an EMBL/GenBank/DDBJ whole genome shotgun (WGS) entry which is preliminary data.</text>
</comment>
<feature type="region of interest" description="Disordered" evidence="11">
    <location>
        <begin position="252"/>
        <end position="277"/>
    </location>
</feature>
<comment type="subcellular location">
    <subcellularLocation>
        <location evidence="3">Cell membrane</location>
        <topology evidence="3">Peripheral membrane protein</topology>
        <orientation evidence="3">Cytoplasmic side</orientation>
    </subcellularLocation>
    <subcellularLocation>
        <location evidence="2">Cytoplasm</location>
        <location evidence="2">Cytoskeleton</location>
        <location evidence="2">Actin patch</location>
    </subcellularLocation>
    <subcellularLocation>
        <location evidence="1">Endosome membrane</location>
        <topology evidence="1">Peripheral membrane protein</topology>
        <orientation evidence="1">Cytoplasmic side</orientation>
    </subcellularLocation>
</comment>
<evidence type="ECO:0000313" key="13">
    <source>
        <dbReference type="EMBL" id="KAF7353864.1"/>
    </source>
</evidence>
<accession>A0A8H6Y7I3</accession>
<keyword evidence="9" id="KW-0472">Membrane</keyword>
<evidence type="ECO:0000256" key="3">
    <source>
        <dbReference type="ARBA" id="ARBA00004413"/>
    </source>
</evidence>
<organism evidence="13 14">
    <name type="scientific">Mycena venus</name>
    <dbReference type="NCBI Taxonomy" id="2733690"/>
    <lineage>
        <taxon>Eukaryota</taxon>
        <taxon>Fungi</taxon>
        <taxon>Dikarya</taxon>
        <taxon>Basidiomycota</taxon>
        <taxon>Agaricomycotina</taxon>
        <taxon>Agaricomycetes</taxon>
        <taxon>Agaricomycetidae</taxon>
        <taxon>Agaricales</taxon>
        <taxon>Marasmiineae</taxon>
        <taxon>Mycenaceae</taxon>
        <taxon>Mycena</taxon>
    </lineage>
</organism>
<dbReference type="AlphaFoldDB" id="A0A8H6Y7I3"/>
<feature type="domain" description="EH" evidence="12">
    <location>
        <begin position="44"/>
        <end position="133"/>
    </location>
</feature>
<sequence length="390" mass="42503">MSSPYAGGAPQFQSQLLDGMSLQQSFQQVQTQKPRISWALGKAEKKSYDSIFRAWDTQGTGFISGQTALEVFPRSGLSKGDLARIWTLSDVHDRGELNLAQFHVAMGLIYRKLSGNEIPDKLPPELEPPSSKQLGESVDLFIALLNRSFTENTKGDSDPGRYPTIYSPTESTCSRAPPRCSTLLPTRTARTAEDEALEREIEDLGYRVKRINEDLDYASRPPCSDERRKLEREVLELLHIRVPEVERKIKAREERKEMQSRSAPTPSSPATANMTPEERKACARAEAKRRIDARMVALGLTPSSTPGVDRPCSTAPMPAALTRMAALGVTPSPTSGAAADGLDSTIEESLAQEKREAGEKVHCESAGGGVRGGKEGTACEREGAEGGEDA</sequence>
<evidence type="ECO:0000259" key="12">
    <source>
        <dbReference type="PROSITE" id="PS50031"/>
    </source>
</evidence>
<dbReference type="Pfam" id="PF12763">
    <property type="entry name" value="EH"/>
    <property type="match status" value="1"/>
</dbReference>
<proteinExistence type="predicted"/>
<dbReference type="GO" id="GO:0030479">
    <property type="term" value="C:actin cortical patch"/>
    <property type="evidence" value="ECO:0007669"/>
    <property type="project" value="UniProtKB-SubCell"/>
</dbReference>
<evidence type="ECO:0000256" key="4">
    <source>
        <dbReference type="ARBA" id="ARBA00022490"/>
    </source>
</evidence>
<evidence type="ECO:0000256" key="10">
    <source>
        <dbReference type="ARBA" id="ARBA00023212"/>
    </source>
</evidence>
<evidence type="ECO:0000256" key="5">
    <source>
        <dbReference type="ARBA" id="ARBA00022583"/>
    </source>
</evidence>
<evidence type="ECO:0000256" key="2">
    <source>
        <dbReference type="ARBA" id="ARBA00004134"/>
    </source>
</evidence>
<reference evidence="13" key="1">
    <citation type="submission" date="2020-05" db="EMBL/GenBank/DDBJ databases">
        <title>Mycena genomes resolve the evolution of fungal bioluminescence.</title>
        <authorList>
            <person name="Tsai I.J."/>
        </authorList>
    </citation>
    <scope>NUCLEOTIDE SEQUENCE</scope>
    <source>
        <strain evidence="13">CCC161011</strain>
    </source>
</reference>
<protein>
    <submittedName>
        <fullName evidence="13">Actin cytoskeleton-regulatory complex protein</fullName>
    </submittedName>
</protein>
<evidence type="ECO:0000256" key="7">
    <source>
        <dbReference type="ARBA" id="ARBA00022753"/>
    </source>
</evidence>
<feature type="region of interest" description="Disordered" evidence="11">
    <location>
        <begin position="354"/>
        <end position="390"/>
    </location>
</feature>
<dbReference type="GO" id="GO:0005886">
    <property type="term" value="C:plasma membrane"/>
    <property type="evidence" value="ECO:0007669"/>
    <property type="project" value="TreeGrafter"/>
</dbReference>
<dbReference type="Gene3D" id="1.10.238.10">
    <property type="entry name" value="EF-hand"/>
    <property type="match status" value="1"/>
</dbReference>
<keyword evidence="4" id="KW-0963">Cytoplasm</keyword>
<evidence type="ECO:0000256" key="11">
    <source>
        <dbReference type="SAM" id="MobiDB-lite"/>
    </source>
</evidence>
<feature type="compositionally biased region" description="Basic and acidic residues" evidence="11">
    <location>
        <begin position="372"/>
        <end position="384"/>
    </location>
</feature>
<dbReference type="InterPro" id="IPR011992">
    <property type="entry name" value="EF-hand-dom_pair"/>
</dbReference>
<dbReference type="GO" id="GO:0006897">
    <property type="term" value="P:endocytosis"/>
    <property type="evidence" value="ECO:0007669"/>
    <property type="project" value="TreeGrafter"/>
</dbReference>
<dbReference type="PROSITE" id="PS50031">
    <property type="entry name" value="EH"/>
    <property type="match status" value="1"/>
</dbReference>
<evidence type="ECO:0000256" key="1">
    <source>
        <dbReference type="ARBA" id="ARBA00004125"/>
    </source>
</evidence>
<feature type="compositionally biased region" description="Basic and acidic residues" evidence="11">
    <location>
        <begin position="354"/>
        <end position="363"/>
    </location>
</feature>
<dbReference type="GO" id="GO:0005768">
    <property type="term" value="C:endosome"/>
    <property type="evidence" value="ECO:0007669"/>
    <property type="project" value="UniProtKB-SubCell"/>
</dbReference>
<evidence type="ECO:0000256" key="9">
    <source>
        <dbReference type="ARBA" id="ARBA00023136"/>
    </source>
</evidence>
<feature type="compositionally biased region" description="Low complexity" evidence="11">
    <location>
        <begin position="262"/>
        <end position="272"/>
    </location>
</feature>
<keyword evidence="10" id="KW-0206">Cytoskeleton</keyword>
<keyword evidence="14" id="KW-1185">Reference proteome</keyword>
<dbReference type="SUPFAM" id="SSF47473">
    <property type="entry name" value="EF-hand"/>
    <property type="match status" value="1"/>
</dbReference>
<keyword evidence="5" id="KW-0254">Endocytosis</keyword>
<dbReference type="GO" id="GO:0016197">
    <property type="term" value="P:endosomal transport"/>
    <property type="evidence" value="ECO:0007669"/>
    <property type="project" value="TreeGrafter"/>
</dbReference>
<keyword evidence="8" id="KW-0175">Coiled coil</keyword>
<evidence type="ECO:0000313" key="14">
    <source>
        <dbReference type="Proteomes" id="UP000620124"/>
    </source>
</evidence>
<keyword evidence="7" id="KW-0967">Endosome</keyword>
<dbReference type="EMBL" id="JACAZI010000008">
    <property type="protein sequence ID" value="KAF7353864.1"/>
    <property type="molecule type" value="Genomic_DNA"/>
</dbReference>
<gene>
    <name evidence="13" type="ORF">MVEN_01072100</name>
</gene>
<dbReference type="SMART" id="SM00027">
    <property type="entry name" value="EH"/>
    <property type="match status" value="1"/>
</dbReference>
<dbReference type="InterPro" id="IPR000261">
    <property type="entry name" value="EH_dom"/>
</dbReference>
<dbReference type="Proteomes" id="UP000620124">
    <property type="component" value="Unassembled WGS sequence"/>
</dbReference>